<feature type="region of interest" description="Disordered" evidence="12">
    <location>
        <begin position="1"/>
        <end position="45"/>
    </location>
</feature>
<evidence type="ECO:0000256" key="7">
    <source>
        <dbReference type="ARBA" id="ARBA00022454"/>
    </source>
</evidence>
<dbReference type="InterPro" id="IPR035425">
    <property type="entry name" value="CENP-T/H4_C"/>
</dbReference>
<comment type="subcellular location">
    <subcellularLocation>
        <location evidence="3">Chromosome</location>
    </subcellularLocation>
    <subcellularLocation>
        <location evidence="2">Nucleus</location>
    </subcellularLocation>
</comment>
<dbReference type="SMART" id="SM00417">
    <property type="entry name" value="H4"/>
    <property type="match status" value="1"/>
</dbReference>
<feature type="compositionally biased region" description="Low complexity" evidence="12">
    <location>
        <begin position="500"/>
        <end position="512"/>
    </location>
</feature>
<evidence type="ECO:0000256" key="2">
    <source>
        <dbReference type="ARBA" id="ARBA00004123"/>
    </source>
</evidence>
<feature type="compositionally biased region" description="Low complexity" evidence="12">
    <location>
        <begin position="473"/>
        <end position="490"/>
    </location>
</feature>
<evidence type="ECO:0000256" key="1">
    <source>
        <dbReference type="ARBA" id="ARBA00002001"/>
    </source>
</evidence>
<comment type="caution">
    <text evidence="15">The sequence shown here is derived from an EMBL/GenBank/DDBJ whole genome shotgun (WGS) entry which is preliminary data.</text>
</comment>
<evidence type="ECO:0000256" key="11">
    <source>
        <dbReference type="RuleBase" id="RU000528"/>
    </source>
</evidence>
<dbReference type="GO" id="GO:0005634">
    <property type="term" value="C:nucleus"/>
    <property type="evidence" value="ECO:0007669"/>
    <property type="project" value="UniProtKB-SubCell"/>
</dbReference>
<dbReference type="GO" id="GO:0030527">
    <property type="term" value="F:structural constituent of chromatin"/>
    <property type="evidence" value="ECO:0007669"/>
    <property type="project" value="InterPro"/>
</dbReference>
<feature type="domain" description="Core Histone H2A/H2B/H3" evidence="13">
    <location>
        <begin position="47"/>
        <end position="106"/>
    </location>
</feature>
<evidence type="ECO:0000256" key="8">
    <source>
        <dbReference type="ARBA" id="ARBA00023125"/>
    </source>
</evidence>
<evidence type="ECO:0000259" key="14">
    <source>
        <dbReference type="Pfam" id="PF15511"/>
    </source>
</evidence>
<evidence type="ECO:0000256" key="9">
    <source>
        <dbReference type="ARBA" id="ARBA00023242"/>
    </source>
</evidence>
<dbReference type="GO" id="GO:0000786">
    <property type="term" value="C:nucleosome"/>
    <property type="evidence" value="ECO:0007669"/>
    <property type="project" value="UniProtKB-KW"/>
</dbReference>
<keyword evidence="7 11" id="KW-0158">Chromosome</keyword>
<keyword evidence="9 11" id="KW-0539">Nucleus</keyword>
<feature type="compositionally biased region" description="Basic residues" evidence="12">
    <location>
        <begin position="543"/>
        <end position="554"/>
    </location>
</feature>
<evidence type="ECO:0000256" key="4">
    <source>
        <dbReference type="ARBA" id="ARBA00006564"/>
    </source>
</evidence>
<feature type="domain" description="CENP-T/Histone H4 histone fold" evidence="14">
    <location>
        <begin position="207"/>
        <end position="245"/>
    </location>
</feature>
<proteinExistence type="inferred from homology"/>
<feature type="compositionally biased region" description="Basic and acidic residues" evidence="12">
    <location>
        <begin position="555"/>
        <end position="572"/>
    </location>
</feature>
<dbReference type="GO" id="GO:0046982">
    <property type="term" value="F:protein heterodimerization activity"/>
    <property type="evidence" value="ECO:0007669"/>
    <property type="project" value="InterPro"/>
</dbReference>
<comment type="function">
    <text evidence="1 11">Core component of nucleosome. Nucleosomes wrap and compact DNA into chromatin, limiting DNA accessibility to the cellular machineries which require DNA as a template. Histones thereby play a central role in transcription regulation, DNA repair, DNA replication and chromosomal stability. DNA accessibility is regulated via a complex set of post-translational modifications of histones, also called histone code, and nucleosome remodeling.</text>
</comment>
<evidence type="ECO:0000313" key="16">
    <source>
        <dbReference type="Proteomes" id="UP000299102"/>
    </source>
</evidence>
<dbReference type="EMBL" id="BGZK01004261">
    <property type="protein sequence ID" value="GBP07940.1"/>
    <property type="molecule type" value="Genomic_DNA"/>
</dbReference>
<dbReference type="SMART" id="SM00428">
    <property type="entry name" value="H3"/>
    <property type="match status" value="1"/>
</dbReference>
<keyword evidence="16" id="KW-1185">Reference proteome</keyword>
<comment type="similarity">
    <text evidence="4 11">Belongs to the histone H4 family.</text>
</comment>
<evidence type="ECO:0000256" key="6">
    <source>
        <dbReference type="ARBA" id="ARBA00020836"/>
    </source>
</evidence>
<sequence>MARTKQTARKSTGKAPRKQLRRRPPAKRTGHRRREEAPPLQAGNSTVREIAQDFKTDLRFQSSAVMALQEASEAYLVGLFEDTNLCAIHAKRVTIMPKDIQLARRIPPTAPCPALAQHFLVGQNIRGHKTWSGYSVRVQFSSDRRRNRSRIDSIIVYTCGQDLKRWSEASQESARDNIQGISRLSVVLPAGGVKRISGLIYEETRGVLKVFLENVIRDAVTYTEHAKRKTVTAMDVVYALKRQGRTLRVRRLNGPARDESTNLRVYESRLCLASLADQMERPFSGPQNIHLYIMIVESLKSREGQVKSCNNVDEKRSVGREALITVYPTVREVVDSGASRFAYLAFVRICIRRVPFVCENNNCTFTILSHPKHRRRRLRRRGEETEGYRGRWRRRCRQEAEGETDASEDFRDGQQRDQGAEGAQRFFLQASRNISPPNTRRRVRARPVRSSSSLSHLPVRKVLRRRRRRRRWSGGVAVARAGRNEPALSLRPPPLRREPAAAAEGAAAIALPSRGGQEEARPPRPVLRRRNLKRRPQREEGRRRRCGRSGCRLRRREEEARRLRRGEGEGGQRRAAKPKAKKTAKPPTKTESLKPKKAATPKAKPAAAKKAAEKK</sequence>
<name>A0A4C1T304_EUMVA</name>
<dbReference type="Pfam" id="PF15511">
    <property type="entry name" value="CENP-T_C"/>
    <property type="match status" value="1"/>
</dbReference>
<dbReference type="FunFam" id="1.10.20.10:FF:000115">
    <property type="entry name" value="Histone H4"/>
    <property type="match status" value="1"/>
</dbReference>
<dbReference type="InterPro" id="IPR000164">
    <property type="entry name" value="Histone_H3/CENP-A"/>
</dbReference>
<feature type="compositionally biased region" description="Basic residues" evidence="12">
    <location>
        <begin position="1"/>
        <end position="32"/>
    </location>
</feature>
<dbReference type="Pfam" id="PF00125">
    <property type="entry name" value="Histone"/>
    <property type="match status" value="1"/>
</dbReference>
<evidence type="ECO:0000313" key="15">
    <source>
        <dbReference type="EMBL" id="GBP07940.1"/>
    </source>
</evidence>
<comment type="subunit">
    <text evidence="11">The nucleosome is a histone octamer containing two molecules each of H2A, H2B, H3 and H4 assembled in one H3-H4 heterotetramer and two H2A-H2B heterodimers. The octamer wraps approximately 147 bp of DNA.</text>
</comment>
<dbReference type="Gene3D" id="1.10.20.10">
    <property type="entry name" value="Histone, subunit A"/>
    <property type="match status" value="2"/>
</dbReference>
<dbReference type="PANTHER" id="PTHR11426">
    <property type="entry name" value="HISTONE H3"/>
    <property type="match status" value="1"/>
</dbReference>
<dbReference type="InterPro" id="IPR009072">
    <property type="entry name" value="Histone-fold"/>
</dbReference>
<dbReference type="CDD" id="cd22912">
    <property type="entry name" value="HFD_H4"/>
    <property type="match status" value="1"/>
</dbReference>
<evidence type="ECO:0000256" key="3">
    <source>
        <dbReference type="ARBA" id="ARBA00004286"/>
    </source>
</evidence>
<comment type="similarity">
    <text evidence="5">Belongs to the histone H3 family.</text>
</comment>
<evidence type="ECO:0000256" key="10">
    <source>
        <dbReference type="ARBA" id="ARBA00023269"/>
    </source>
</evidence>
<dbReference type="InterPro" id="IPR007125">
    <property type="entry name" value="H2A/H2B/H3"/>
</dbReference>
<organism evidence="15 16">
    <name type="scientific">Eumeta variegata</name>
    <name type="common">Bagworm moth</name>
    <name type="synonym">Eumeta japonica</name>
    <dbReference type="NCBI Taxonomy" id="151549"/>
    <lineage>
        <taxon>Eukaryota</taxon>
        <taxon>Metazoa</taxon>
        <taxon>Ecdysozoa</taxon>
        <taxon>Arthropoda</taxon>
        <taxon>Hexapoda</taxon>
        <taxon>Insecta</taxon>
        <taxon>Pterygota</taxon>
        <taxon>Neoptera</taxon>
        <taxon>Endopterygota</taxon>
        <taxon>Lepidoptera</taxon>
        <taxon>Glossata</taxon>
        <taxon>Ditrysia</taxon>
        <taxon>Tineoidea</taxon>
        <taxon>Psychidae</taxon>
        <taxon>Oiketicinae</taxon>
        <taxon>Eumeta</taxon>
    </lineage>
</organism>
<dbReference type="PRINTS" id="PR00623">
    <property type="entry name" value="HISTONEH4"/>
</dbReference>
<feature type="compositionally biased region" description="Basic residues" evidence="12">
    <location>
        <begin position="526"/>
        <end position="536"/>
    </location>
</feature>
<dbReference type="STRING" id="151549.A0A4C1T304"/>
<dbReference type="SUPFAM" id="SSF47113">
    <property type="entry name" value="Histone-fold"/>
    <property type="match status" value="2"/>
</dbReference>
<evidence type="ECO:0000256" key="12">
    <source>
        <dbReference type="SAM" id="MobiDB-lite"/>
    </source>
</evidence>
<feature type="compositionally biased region" description="Low complexity" evidence="12">
    <location>
        <begin position="598"/>
        <end position="609"/>
    </location>
</feature>
<protein>
    <recommendedName>
        <fullName evidence="6 11">Histone H4</fullName>
    </recommendedName>
</protein>
<dbReference type="InterPro" id="IPR001951">
    <property type="entry name" value="Histone_H4"/>
</dbReference>
<feature type="compositionally biased region" description="Low complexity" evidence="12">
    <location>
        <begin position="448"/>
        <end position="457"/>
    </location>
</feature>
<feature type="compositionally biased region" description="Basic residues" evidence="12">
    <location>
        <begin position="458"/>
        <end position="472"/>
    </location>
</feature>
<keyword evidence="8 11" id="KW-0238">DNA-binding</keyword>
<dbReference type="GO" id="GO:0003677">
    <property type="term" value="F:DNA binding"/>
    <property type="evidence" value="ECO:0007669"/>
    <property type="project" value="UniProtKB-KW"/>
</dbReference>
<accession>A0A4C1T304</accession>
<reference evidence="15 16" key="1">
    <citation type="journal article" date="2019" name="Commun. Biol.">
        <title>The bagworm genome reveals a unique fibroin gene that provides high tensile strength.</title>
        <authorList>
            <person name="Kono N."/>
            <person name="Nakamura H."/>
            <person name="Ohtoshi R."/>
            <person name="Tomita M."/>
            <person name="Numata K."/>
            <person name="Arakawa K."/>
        </authorList>
    </citation>
    <scope>NUCLEOTIDE SEQUENCE [LARGE SCALE GENOMIC DNA]</scope>
</reference>
<feature type="region of interest" description="Disordered" evidence="12">
    <location>
        <begin position="427"/>
        <end position="615"/>
    </location>
</feature>
<feature type="compositionally biased region" description="Basic residues" evidence="12">
    <location>
        <begin position="574"/>
        <end position="584"/>
    </location>
</feature>
<evidence type="ECO:0000256" key="5">
    <source>
        <dbReference type="ARBA" id="ARBA00010343"/>
    </source>
</evidence>
<dbReference type="CDD" id="cd22911">
    <property type="entry name" value="HFD_H3"/>
    <property type="match status" value="1"/>
</dbReference>
<dbReference type="Proteomes" id="UP000299102">
    <property type="component" value="Unassembled WGS sequence"/>
</dbReference>
<dbReference type="AlphaFoldDB" id="A0A4C1T304"/>
<dbReference type="FunFam" id="1.10.20.10:FF:000085">
    <property type="entry name" value="Histone H3.2"/>
    <property type="match status" value="1"/>
</dbReference>
<gene>
    <name evidence="15" type="ORF">EVAR_77032_1</name>
</gene>
<keyword evidence="10 11" id="KW-0544">Nucleosome core</keyword>
<evidence type="ECO:0000259" key="13">
    <source>
        <dbReference type="Pfam" id="PF00125"/>
    </source>
</evidence>
<dbReference type="PROSITE" id="PS00322">
    <property type="entry name" value="HISTONE_H3_1"/>
    <property type="match status" value="1"/>
</dbReference>